<evidence type="ECO:0000256" key="2">
    <source>
        <dbReference type="SAM" id="Phobius"/>
    </source>
</evidence>
<dbReference type="SUPFAM" id="SSF49562">
    <property type="entry name" value="C2 domain (Calcium/lipid-binding domain, CaLB)"/>
    <property type="match status" value="2"/>
</dbReference>
<name>W4GU45_APHAT</name>
<dbReference type="EMBL" id="KI913120">
    <property type="protein sequence ID" value="ETV83250.1"/>
    <property type="molecule type" value="Genomic_DNA"/>
</dbReference>
<feature type="compositionally biased region" description="Basic residues" evidence="1">
    <location>
        <begin position="2229"/>
        <end position="2247"/>
    </location>
</feature>
<feature type="region of interest" description="Disordered" evidence="1">
    <location>
        <begin position="1"/>
        <end position="26"/>
    </location>
</feature>
<feature type="region of interest" description="Disordered" evidence="1">
    <location>
        <begin position="1874"/>
        <end position="1901"/>
    </location>
</feature>
<dbReference type="GO" id="GO:0007051">
    <property type="term" value="P:spindle organization"/>
    <property type="evidence" value="ECO:0007669"/>
    <property type="project" value="TreeGrafter"/>
</dbReference>
<keyword evidence="2" id="KW-0472">Membrane</keyword>
<dbReference type="GeneID" id="20806017"/>
<dbReference type="PROSITE" id="PS50096">
    <property type="entry name" value="IQ"/>
    <property type="match status" value="4"/>
</dbReference>
<gene>
    <name evidence="4" type="ORF">H257_04021</name>
</gene>
<dbReference type="SMART" id="SM00239">
    <property type="entry name" value="C2"/>
    <property type="match status" value="2"/>
</dbReference>
<feature type="compositionally biased region" description="Basic residues" evidence="1">
    <location>
        <begin position="1"/>
        <end position="13"/>
    </location>
</feature>
<evidence type="ECO:0000256" key="1">
    <source>
        <dbReference type="SAM" id="MobiDB-lite"/>
    </source>
</evidence>
<dbReference type="Pfam" id="PF00168">
    <property type="entry name" value="C2"/>
    <property type="match status" value="3"/>
</dbReference>
<dbReference type="VEuPathDB" id="FungiDB:H257_04021"/>
<keyword evidence="2" id="KW-0812">Transmembrane</keyword>
<organism evidence="4">
    <name type="scientific">Aphanomyces astaci</name>
    <name type="common">Crayfish plague agent</name>
    <dbReference type="NCBI Taxonomy" id="112090"/>
    <lineage>
        <taxon>Eukaryota</taxon>
        <taxon>Sar</taxon>
        <taxon>Stramenopiles</taxon>
        <taxon>Oomycota</taxon>
        <taxon>Saprolegniomycetes</taxon>
        <taxon>Saprolegniales</taxon>
        <taxon>Verrucalvaceae</taxon>
        <taxon>Aphanomyces</taxon>
    </lineage>
</organism>
<sequence>MWPRRRSKKRPHATAHPLPPMAAASTHHHTICPTFQNDSNNHNVLDATTSSTDIIHITATPTSPPTSAQQPAYHTLLSYSTLVQDHTVDLRAGNFIARSKARWASRLQRPPDTVVARHRLEESAALTIQCAVRTFVAKRRLHSARQACLMLQEDRAASISIWRTCLQAAWSAIVTTQRPAAPAIRALFPLENDHHFALPSTSSYYTLAATLLQKHLHFRAAIRLARHVRQPSPLRHLITDAVVRTCTLMHHIRKHIGYHAALVVQCKMRCRWAVQRHAHLYQVWRRHQSALTIQCAFRCHLARRALVGRRFAAAATTIQCAYRSYVARTLAMRLLYRRSAQRLVVSVLSVTVPVVAITICHTAARRIQRVQRGRAARSRFRTLALQNETTRLSQMPTRGYLLYASGAYYEASLLLEQSFLTGWADGDTDNDEMFWIKFGTSHFYAFEASGDRSHLEKTLAAFRRLLPKASDVERPAIANDGGIVQPIQPSTWLVLGLVYATALFYNQSFAPCLALCDAVLNVACTTSEPLDKEWGATAHVLASNVCFQNHAMDDCARHLAATLALGPLKTYSELALRYMLATVYSLLSKERDFVPIPSLAVEKVSTLGDPQQPANAKVAIQDENNLENTSAVDPDETQSVTKVLVESNSIEGIVAVAAAATEPSPPPETEAERYARLSAVEYATCFSIVELWPDMGFYHGVMAASVAESLLQQTPPGTFLVHRIKASSSHVYVKVKWDDGAITTMKVTRGGNGDSTDNFYRNPNSPDAADRTLLGFLSKLPRAAGISLRQGLRRRSSSSRSESKYGVEWSQWEEWHLSDHAWLHAAHLWDQHSGYVFSGFLASTCPAYLQFQTTRAAHAAAAKTKHASSSKRGWSGAGGWHTSKRHSTGTTDGTPGEIRAPAGEACLILAKAARGIGKLTDSLILIQHAVTINPSYECIRRSWSAKASTLAAAMRRVQKLDRLWSRALAFDTYTARTRGRPQDEVLLLECIYRQHFHALATVDIHRRLVRAHVRAYCINGFDFVHLNLAVRSMDALAATFERQHKSTFAVFPVPIVRKYGPSVPMPPPSAFRKEPSALLSNVVAPSSSKGTKGKKPKKKGVTATATARDSTTSTDSQPKQKVLQKRQTLLPPTLQSTWPVEMLAEMAEVTYRSLQLPRAVDSLQVLARRIVTTPAYSHLYRLTLLRLAFLFARHLQFDLAIRTMTTLHDTVTARGAAAVVAAVPKWPVPMPFEFSATDVRFMRGAVHDMAAATATDSAASQQQSQANAWTDFAPLHAELVRQVQTLLRDEQAATDTVEFRATHVSGVVVTVGTCQGLHIPNILTSNVRVVVTMDHHRPKSNQLHTASTADPPSWETMQPNWNHQIVTIPASTKHSMVTVQVVNKVHLRDIPLGYMTLPLSTLFASSRVDIKPWRLLAPDTSSAHSNFTLHSSSRAAPTLEVGFQLTTVRPQFTNDVKEKRHIAFALGDFLNQPFVWHSFGARLMRLSDHFLARHFIVQALRRLPPPHDLRAIHMMLDVARCDLACRGNAANATKQQSSSVASAIEWLQKAHVAALMLEPRHPHVENAILDVMQQAMMHDSPFERKLTASLTQPLAADYVAVVSEHGQYFVNKDTGDCVLDEPLGYEVQAQKPPLRRMVVFNDSMKQRVLRLRRDMKDAAAADPDQWVAMFDDFHGRMFFVSQVHSMQSYTTPPKYIMQGDEMTVYSVLVIQDVFRARRRKAALRRRFRRAVWAVGVGLYMLEKWKARVIARAIRAAKVPLTCIRVTVHRADGLRTADRVSSDPFVQLSLPGCKLRRTAIRKATLTPEWDEVFHMRYAWVDHELAMQRHQAVVASGHHRHNDDDDDDDVGHGVLEKVNMRRVTSLLEHNLALNDDKTNVDDYNSSEHDDTIGDDTGDEDDDGPMLTLTVLDYDTPTRGSVESSSDFLGQASVPLDALDHGNAISATLTLRDEDGYLSPRSRGTLEVTVQWISYSFPLRLKVAMVAVHAISRMDGLKRRLYLERLKSQVAPRKPKPTMSDDHRMVLELITATWHDALVKLADTIVMADQLQRLVLRLQEARKSHTNAEEEEHIERRLHAVIRDQFGGKRQAVESAMGIVAKGLRSFAKSTYEEVAEYVGSGTDAVLKEKVVLWYASIGYVAGQSTPRPDTVPPPAIDTYDCIMQFVLTQKEKFVTWETCLRGVVEEGFVDGKWTFDMTKELAICRKIEATLRETPIEEPQLTREEEERIKQRQQVRAKKLDKQKKRTKK</sequence>
<dbReference type="SMART" id="SM00015">
    <property type="entry name" value="IQ"/>
    <property type="match status" value="3"/>
</dbReference>
<dbReference type="Gene3D" id="3.30.505.10">
    <property type="entry name" value="SH2 domain"/>
    <property type="match status" value="1"/>
</dbReference>
<dbReference type="InterPro" id="IPR035892">
    <property type="entry name" value="C2_domain_sf"/>
</dbReference>
<feature type="compositionally biased region" description="Basic and acidic residues" evidence="1">
    <location>
        <begin position="2213"/>
        <end position="2228"/>
    </location>
</feature>
<feature type="region of interest" description="Disordered" evidence="1">
    <location>
        <begin position="2213"/>
        <end position="2247"/>
    </location>
</feature>
<dbReference type="Gene3D" id="2.60.40.150">
    <property type="entry name" value="C2 domain"/>
    <property type="match status" value="1"/>
</dbReference>
<dbReference type="STRING" id="112090.W4GU45"/>
<keyword evidence="2" id="KW-1133">Transmembrane helix</keyword>
<feature type="transmembrane region" description="Helical" evidence="2">
    <location>
        <begin position="343"/>
        <end position="364"/>
    </location>
</feature>
<dbReference type="RefSeq" id="XP_009826680.1">
    <property type="nucleotide sequence ID" value="XM_009828378.1"/>
</dbReference>
<dbReference type="InterPro" id="IPR051185">
    <property type="entry name" value="ASPM"/>
</dbReference>
<evidence type="ECO:0000313" key="4">
    <source>
        <dbReference type="EMBL" id="ETV83250.1"/>
    </source>
</evidence>
<dbReference type="RefSeq" id="XP_009826679.1">
    <property type="nucleotide sequence ID" value="XM_009828377.1"/>
</dbReference>
<dbReference type="GO" id="GO:0000922">
    <property type="term" value="C:spindle pole"/>
    <property type="evidence" value="ECO:0007669"/>
    <property type="project" value="TreeGrafter"/>
</dbReference>
<dbReference type="InterPro" id="IPR000048">
    <property type="entry name" value="IQ_motif_EF-hand-BS"/>
</dbReference>
<dbReference type="CDD" id="cd00173">
    <property type="entry name" value="SH2"/>
    <property type="match status" value="1"/>
</dbReference>
<feature type="region of interest" description="Disordered" evidence="1">
    <location>
        <begin position="1082"/>
        <end position="1123"/>
    </location>
</feature>
<dbReference type="InterPro" id="IPR000008">
    <property type="entry name" value="C2_dom"/>
</dbReference>
<dbReference type="Gene3D" id="1.20.5.190">
    <property type="match status" value="1"/>
</dbReference>
<proteinExistence type="predicted"/>
<feature type="compositionally biased region" description="Basic and acidic residues" evidence="1">
    <location>
        <begin position="1874"/>
        <end position="1889"/>
    </location>
</feature>
<feature type="compositionally biased region" description="Acidic residues" evidence="1">
    <location>
        <begin position="1890"/>
        <end position="1901"/>
    </location>
</feature>
<dbReference type="PROSITE" id="PS50004">
    <property type="entry name" value="C2"/>
    <property type="match status" value="1"/>
</dbReference>
<dbReference type="PANTHER" id="PTHR22706:SF2">
    <property type="entry name" value="SFI1 SPINDLE BODY DOMAIN-CONTAINING PROTEIN"/>
    <property type="match status" value="1"/>
</dbReference>
<dbReference type="EMBL" id="KI913120">
    <property type="protein sequence ID" value="ETV83249.1"/>
    <property type="molecule type" value="Genomic_DNA"/>
</dbReference>
<dbReference type="SUPFAM" id="SSF55550">
    <property type="entry name" value="SH2 domain"/>
    <property type="match status" value="1"/>
</dbReference>
<accession>W4GU45</accession>
<dbReference type="InterPro" id="IPR036860">
    <property type="entry name" value="SH2_dom_sf"/>
</dbReference>
<protein>
    <recommendedName>
        <fullName evidence="3">C2 domain-containing protein</fullName>
    </recommendedName>
</protein>
<feature type="domain" description="C2" evidence="3">
    <location>
        <begin position="1744"/>
        <end position="1871"/>
    </location>
</feature>
<dbReference type="CDD" id="cd00030">
    <property type="entry name" value="C2"/>
    <property type="match status" value="1"/>
</dbReference>
<dbReference type="GO" id="GO:0000278">
    <property type="term" value="P:mitotic cell cycle"/>
    <property type="evidence" value="ECO:0007669"/>
    <property type="project" value="TreeGrafter"/>
</dbReference>
<feature type="region of interest" description="Disordered" evidence="1">
    <location>
        <begin position="863"/>
        <end position="896"/>
    </location>
</feature>
<dbReference type="OrthoDB" id="73919at2759"/>
<dbReference type="Pfam" id="PF00612">
    <property type="entry name" value="IQ"/>
    <property type="match status" value="3"/>
</dbReference>
<feature type="compositionally biased region" description="Basic residues" evidence="1">
    <location>
        <begin position="1091"/>
        <end position="1100"/>
    </location>
</feature>
<evidence type="ECO:0000259" key="3">
    <source>
        <dbReference type="PROSITE" id="PS50004"/>
    </source>
</evidence>
<dbReference type="GO" id="GO:0051295">
    <property type="term" value="P:establishment of meiotic spindle localization"/>
    <property type="evidence" value="ECO:0007669"/>
    <property type="project" value="TreeGrafter"/>
</dbReference>
<reference evidence="4" key="1">
    <citation type="submission" date="2013-12" db="EMBL/GenBank/DDBJ databases">
        <title>The Genome Sequence of Aphanomyces astaci APO3.</title>
        <authorList>
            <consortium name="The Broad Institute Genomics Platform"/>
            <person name="Russ C."/>
            <person name="Tyler B."/>
            <person name="van West P."/>
            <person name="Dieguez-Uribeondo J."/>
            <person name="Young S.K."/>
            <person name="Zeng Q."/>
            <person name="Gargeya S."/>
            <person name="Fitzgerald M."/>
            <person name="Abouelleil A."/>
            <person name="Alvarado L."/>
            <person name="Chapman S.B."/>
            <person name="Gainer-Dewar J."/>
            <person name="Goldberg J."/>
            <person name="Griggs A."/>
            <person name="Gujja S."/>
            <person name="Hansen M."/>
            <person name="Howarth C."/>
            <person name="Imamovic A."/>
            <person name="Ireland A."/>
            <person name="Larimer J."/>
            <person name="McCowan C."/>
            <person name="Murphy C."/>
            <person name="Pearson M."/>
            <person name="Poon T.W."/>
            <person name="Priest M."/>
            <person name="Roberts A."/>
            <person name="Saif S."/>
            <person name="Shea T."/>
            <person name="Sykes S."/>
            <person name="Wortman J."/>
            <person name="Nusbaum C."/>
            <person name="Birren B."/>
        </authorList>
    </citation>
    <scope>NUCLEOTIDE SEQUENCE [LARGE SCALE GENOMIC DNA]</scope>
    <source>
        <strain evidence="4">APO3</strain>
    </source>
</reference>
<dbReference type="PANTHER" id="PTHR22706">
    <property type="entry name" value="ASSEMBLY FACTOR FOR SPINDLE MICROTUBULES"/>
    <property type="match status" value="1"/>
</dbReference>
<feature type="compositionally biased region" description="Low complexity" evidence="1">
    <location>
        <begin position="1101"/>
        <end position="1116"/>
    </location>
</feature>
<dbReference type="GO" id="GO:0005516">
    <property type="term" value="F:calmodulin binding"/>
    <property type="evidence" value="ECO:0007669"/>
    <property type="project" value="TreeGrafter"/>
</dbReference>